<feature type="region of interest" description="Disordered" evidence="1">
    <location>
        <begin position="30"/>
        <end position="69"/>
    </location>
</feature>
<feature type="region of interest" description="Disordered" evidence="1">
    <location>
        <begin position="81"/>
        <end position="116"/>
    </location>
</feature>
<keyword evidence="3" id="KW-1185">Reference proteome</keyword>
<dbReference type="Proteomes" id="UP000728185">
    <property type="component" value="Unassembled WGS sequence"/>
</dbReference>
<name>A0A8E0S150_9TREM</name>
<feature type="compositionally biased region" description="Polar residues" evidence="1">
    <location>
        <begin position="58"/>
        <end position="67"/>
    </location>
</feature>
<protein>
    <submittedName>
        <fullName evidence="2">Uncharacterized protein</fullName>
    </submittedName>
</protein>
<evidence type="ECO:0000256" key="1">
    <source>
        <dbReference type="SAM" id="MobiDB-lite"/>
    </source>
</evidence>
<feature type="region of interest" description="Disordered" evidence="1">
    <location>
        <begin position="224"/>
        <end position="257"/>
    </location>
</feature>
<feature type="non-terminal residue" evidence="2">
    <location>
        <position position="287"/>
    </location>
</feature>
<feature type="compositionally biased region" description="Acidic residues" evidence="1">
    <location>
        <begin position="235"/>
        <end position="248"/>
    </location>
</feature>
<reference evidence="2" key="1">
    <citation type="submission" date="2019-05" db="EMBL/GenBank/DDBJ databases">
        <title>Annotation for the trematode Fasciolopsis buski.</title>
        <authorList>
            <person name="Choi Y.-J."/>
        </authorList>
    </citation>
    <scope>NUCLEOTIDE SEQUENCE</scope>
    <source>
        <strain evidence="2">HT</strain>
        <tissue evidence="2">Whole worm</tissue>
    </source>
</reference>
<gene>
    <name evidence="2" type="ORF">FBUS_11658</name>
</gene>
<dbReference type="AlphaFoldDB" id="A0A8E0S150"/>
<evidence type="ECO:0000313" key="2">
    <source>
        <dbReference type="EMBL" id="KAA0193656.1"/>
    </source>
</evidence>
<sequence>MLTLGETIPRKSCIAGSKLSEVFAVHVSSTEMNHPGENHQEKSNSTDPARLPDPPSNAPTSHRSSGNIFAISLKTSFALHQKGSPKETLHNQRKHNETSLKKANESSQQSQVKKAHSIKLSTPLETAQDNPPPAELTLPETAAIEDESESQSLQSENPCSPVSSVGSKSGKLIIMPAEPIFPMHPEDVHSVSSHGTHSSAASYRPSQLRPSLFGWNKRVSINTPRRRSSEHEVNWVEEEEPISSDSDETSTKSEASVRPSIVVNMDSIHGKRFSIALDRLDEDLKEY</sequence>
<evidence type="ECO:0000313" key="3">
    <source>
        <dbReference type="Proteomes" id="UP000728185"/>
    </source>
</evidence>
<feature type="compositionally biased region" description="Basic and acidic residues" evidence="1">
    <location>
        <begin position="84"/>
        <end position="104"/>
    </location>
</feature>
<proteinExistence type="predicted"/>
<feature type="compositionally biased region" description="Low complexity" evidence="1">
    <location>
        <begin position="150"/>
        <end position="167"/>
    </location>
</feature>
<organism evidence="2 3">
    <name type="scientific">Fasciolopsis buskii</name>
    <dbReference type="NCBI Taxonomy" id="27845"/>
    <lineage>
        <taxon>Eukaryota</taxon>
        <taxon>Metazoa</taxon>
        <taxon>Spiralia</taxon>
        <taxon>Lophotrochozoa</taxon>
        <taxon>Platyhelminthes</taxon>
        <taxon>Trematoda</taxon>
        <taxon>Digenea</taxon>
        <taxon>Plagiorchiida</taxon>
        <taxon>Echinostomata</taxon>
        <taxon>Echinostomatoidea</taxon>
        <taxon>Fasciolidae</taxon>
        <taxon>Fasciolopsis</taxon>
    </lineage>
</organism>
<dbReference type="EMBL" id="LUCM01004888">
    <property type="protein sequence ID" value="KAA0193656.1"/>
    <property type="molecule type" value="Genomic_DNA"/>
</dbReference>
<comment type="caution">
    <text evidence="2">The sequence shown here is derived from an EMBL/GenBank/DDBJ whole genome shotgun (WGS) entry which is preliminary data.</text>
</comment>
<feature type="compositionally biased region" description="Basic and acidic residues" evidence="1">
    <location>
        <begin position="34"/>
        <end position="44"/>
    </location>
</feature>
<feature type="region of interest" description="Disordered" evidence="1">
    <location>
        <begin position="144"/>
        <end position="167"/>
    </location>
</feature>
<accession>A0A8E0S150</accession>
<dbReference type="OrthoDB" id="6263693at2759"/>